<feature type="domain" description="Glycosyltransferase 2-like" evidence="2">
    <location>
        <begin position="16"/>
        <end position="133"/>
    </location>
</feature>
<organism evidence="3 4">
    <name type="scientific">Candidatus Gottesmanbacteria bacterium RIFCSPHIGHO2_02_FULL_40_13</name>
    <dbReference type="NCBI Taxonomy" id="1798384"/>
    <lineage>
        <taxon>Bacteria</taxon>
        <taxon>Candidatus Gottesmaniibacteriota</taxon>
    </lineage>
</organism>
<dbReference type="SUPFAM" id="SSF53448">
    <property type="entry name" value="Nucleotide-diphospho-sugar transferases"/>
    <property type="match status" value="1"/>
</dbReference>
<reference evidence="3 4" key="1">
    <citation type="journal article" date="2016" name="Nat. Commun.">
        <title>Thousands of microbial genomes shed light on interconnected biogeochemical processes in an aquifer system.</title>
        <authorList>
            <person name="Anantharaman K."/>
            <person name="Brown C.T."/>
            <person name="Hug L.A."/>
            <person name="Sharon I."/>
            <person name="Castelle C.J."/>
            <person name="Probst A.J."/>
            <person name="Thomas B.C."/>
            <person name="Singh A."/>
            <person name="Wilkins M.J."/>
            <person name="Karaoz U."/>
            <person name="Brodie E.L."/>
            <person name="Williams K.H."/>
            <person name="Hubbard S.S."/>
            <person name="Banfield J.F."/>
        </authorList>
    </citation>
    <scope>NUCLEOTIDE SEQUENCE [LARGE SCALE GENOMIC DNA]</scope>
</reference>
<evidence type="ECO:0000313" key="3">
    <source>
        <dbReference type="EMBL" id="OGG22358.1"/>
    </source>
</evidence>
<evidence type="ECO:0000259" key="2">
    <source>
        <dbReference type="Pfam" id="PF00535"/>
    </source>
</evidence>
<protein>
    <recommendedName>
        <fullName evidence="2">Glycosyltransferase 2-like domain-containing protein</fullName>
    </recommendedName>
</protein>
<sequence>MRNKLSAVVLLSDEDIATIERCLDSIAWCDEIILLLDNSKEESSKTESEIKDKILNHSLKNYSHISLLRRPLDADFSAQRNFGLEKTGNDWVLFIDADEKVTDKLKKEIQTKLDSDISVKTDGYLIKRDDYIFGKKLRYGETGKISFLRMGRKIAGRWEGKVHEMWKINGKTEELENSLDHHPHQQVASFLESINFYTEILSGEWYKAGKKVSVLDIIIYPKLKFIANYIFKLGFLDGTAGLVMAIMMSMHSFLVRSKLWLKYHQHDNT</sequence>
<accession>A0A1F6ACB0</accession>
<dbReference type="InterPro" id="IPR029044">
    <property type="entry name" value="Nucleotide-diphossugar_trans"/>
</dbReference>
<dbReference type="AlphaFoldDB" id="A0A1F6ACB0"/>
<dbReference type="PANTHER" id="PTHR43630:SF2">
    <property type="entry name" value="GLYCOSYLTRANSFERASE"/>
    <property type="match status" value="1"/>
</dbReference>
<evidence type="ECO:0000256" key="1">
    <source>
        <dbReference type="SAM" id="Phobius"/>
    </source>
</evidence>
<dbReference type="Proteomes" id="UP000177092">
    <property type="component" value="Unassembled WGS sequence"/>
</dbReference>
<proteinExistence type="predicted"/>
<dbReference type="PANTHER" id="PTHR43630">
    <property type="entry name" value="POLY-BETA-1,6-N-ACETYL-D-GLUCOSAMINE SYNTHASE"/>
    <property type="match status" value="1"/>
</dbReference>
<dbReference type="Gene3D" id="3.90.550.10">
    <property type="entry name" value="Spore Coat Polysaccharide Biosynthesis Protein SpsA, Chain A"/>
    <property type="match status" value="1"/>
</dbReference>
<dbReference type="InterPro" id="IPR001173">
    <property type="entry name" value="Glyco_trans_2-like"/>
</dbReference>
<dbReference type="EMBL" id="MFJN01000004">
    <property type="protein sequence ID" value="OGG22358.1"/>
    <property type="molecule type" value="Genomic_DNA"/>
</dbReference>
<name>A0A1F6ACB0_9BACT</name>
<keyword evidence="1" id="KW-0472">Membrane</keyword>
<dbReference type="STRING" id="1798384.A3D03_06705"/>
<gene>
    <name evidence="3" type="ORF">A3D03_06705</name>
</gene>
<dbReference type="Pfam" id="PF00535">
    <property type="entry name" value="Glycos_transf_2"/>
    <property type="match status" value="1"/>
</dbReference>
<keyword evidence="1" id="KW-0812">Transmembrane</keyword>
<comment type="caution">
    <text evidence="3">The sequence shown here is derived from an EMBL/GenBank/DDBJ whole genome shotgun (WGS) entry which is preliminary data.</text>
</comment>
<feature type="transmembrane region" description="Helical" evidence="1">
    <location>
        <begin position="229"/>
        <end position="255"/>
    </location>
</feature>
<keyword evidence="1" id="KW-1133">Transmembrane helix</keyword>
<evidence type="ECO:0000313" key="4">
    <source>
        <dbReference type="Proteomes" id="UP000177092"/>
    </source>
</evidence>
<dbReference type="CDD" id="cd02511">
    <property type="entry name" value="Beta4Glucosyltransferase"/>
    <property type="match status" value="1"/>
</dbReference>